<dbReference type="Proteomes" id="UP000202958">
    <property type="component" value="Segment"/>
</dbReference>
<sequence length="314" mass="34426">MKVFEHLNSFEAVAIDGGFLAAFPPGTYEIPGITERFTVTNYNGAQFRIDMVEGIQRVTTTPPKHIGFADADGNQVGSLAHFKELSAELNAMYDSSDPVNIDREYQIKKQLLEYQNATKVMSDPETIRTPVEFKIVGELADTGSDYIQSSFSLGSVGYGSAGPYKLNASGAAASEFNKLMASYPGKLKNSNHSNIRYAEATGSSSGYIFSTMDETMYPWIKDTGRVYVFKTLKEAQTHEAVIRKFVRTLVKAKVEPITTEDFGPVLVNEILTAVSSIHSQVASISPMKNSSSAKSTAMSQINKLKEKIRNAIEP</sequence>
<name>A0A0F6YPV9_9CAUD</name>
<evidence type="ECO:0000313" key="1">
    <source>
        <dbReference type="EMBL" id="AKF13631.1"/>
    </source>
</evidence>
<dbReference type="EMBL" id="KR052482">
    <property type="protein sequence ID" value="AKF13631.1"/>
    <property type="molecule type" value="Genomic_DNA"/>
</dbReference>
<protein>
    <submittedName>
        <fullName evidence="1">Uncharacterized protein</fullName>
    </submittedName>
</protein>
<dbReference type="KEGG" id="vg:26639103"/>
<reference evidence="1 2" key="1">
    <citation type="submission" date="2015-04" db="EMBL/GenBank/DDBJ databases">
        <authorList>
            <person name="Hodson T.S."/>
            <person name="Hyde J.R."/>
            <person name="Schouten J.T."/>
            <person name="Crockett J.T."/>
            <person name="Smith T.A."/>
            <person name="Merrill B.D."/>
            <person name="Crook M.B."/>
            <person name="Griffitts J.S."/>
            <person name="Burnett S.H."/>
            <person name="Grose J.H."/>
            <person name="Breakwell D.P."/>
        </authorList>
    </citation>
    <scope>NUCLEOTIDE SEQUENCE [LARGE SCALE GENOMIC DNA]</scope>
</reference>
<organism evidence="1 2">
    <name type="scientific">Sinorhizobium phage phiN3</name>
    <dbReference type="NCBI Taxonomy" id="1647405"/>
    <lineage>
        <taxon>Viruses</taxon>
        <taxon>Duplodnaviria</taxon>
        <taxon>Heunggongvirae</taxon>
        <taxon>Uroviricota</taxon>
        <taxon>Caudoviricetes</taxon>
        <taxon>Emdodecavirus</taxon>
        <taxon>Emdodecavirus N3</taxon>
    </lineage>
</organism>
<dbReference type="RefSeq" id="YP_009212608.1">
    <property type="nucleotide sequence ID" value="NC_028945.1"/>
</dbReference>
<proteinExistence type="predicted"/>
<dbReference type="OrthoDB" id="38225at10239"/>
<gene>
    <name evidence="1" type="ORF">PHIN3_368</name>
</gene>
<evidence type="ECO:0000313" key="2">
    <source>
        <dbReference type="Proteomes" id="UP000202958"/>
    </source>
</evidence>
<accession>A0A0F6YPV9</accession>
<keyword evidence="2" id="KW-1185">Reference proteome</keyword>
<dbReference type="GeneID" id="26639103"/>